<proteinExistence type="predicted"/>
<name>A0AAD7H3E3_9AGAR</name>
<sequence>MRYSPDAVGHFFEKPTIFTPPVDPDAAEEEQWVDVDEDSDEDEDGQLPAAPKLDDEEYTSDSDDEGDSIEFRVRGLRRGRGGWMMLKKMRRMAAPRPQTKDILNFLGYSEL</sequence>
<reference evidence="2" key="1">
    <citation type="submission" date="2023-03" db="EMBL/GenBank/DDBJ databases">
        <title>Massive genome expansion in bonnet fungi (Mycena s.s.) driven by repeated elements and novel gene families across ecological guilds.</title>
        <authorList>
            <consortium name="Lawrence Berkeley National Laboratory"/>
            <person name="Harder C.B."/>
            <person name="Miyauchi S."/>
            <person name="Viragh M."/>
            <person name="Kuo A."/>
            <person name="Thoen E."/>
            <person name="Andreopoulos B."/>
            <person name="Lu D."/>
            <person name="Skrede I."/>
            <person name="Drula E."/>
            <person name="Henrissat B."/>
            <person name="Morin E."/>
            <person name="Kohler A."/>
            <person name="Barry K."/>
            <person name="LaButti K."/>
            <person name="Morin E."/>
            <person name="Salamov A."/>
            <person name="Lipzen A."/>
            <person name="Mereny Z."/>
            <person name="Hegedus B."/>
            <person name="Baldrian P."/>
            <person name="Stursova M."/>
            <person name="Weitz H."/>
            <person name="Taylor A."/>
            <person name="Grigoriev I.V."/>
            <person name="Nagy L.G."/>
            <person name="Martin F."/>
            <person name="Kauserud H."/>
        </authorList>
    </citation>
    <scope>NUCLEOTIDE SEQUENCE</scope>
    <source>
        <strain evidence="2">CBHHK182m</strain>
    </source>
</reference>
<comment type="caution">
    <text evidence="2">The sequence shown here is derived from an EMBL/GenBank/DDBJ whole genome shotgun (WGS) entry which is preliminary data.</text>
</comment>
<accession>A0AAD7H3E3</accession>
<dbReference type="AlphaFoldDB" id="A0AAD7H3E3"/>
<evidence type="ECO:0000313" key="2">
    <source>
        <dbReference type="EMBL" id="KAJ7711321.1"/>
    </source>
</evidence>
<dbReference type="EMBL" id="JARKIB010000399">
    <property type="protein sequence ID" value="KAJ7711321.1"/>
    <property type="molecule type" value="Genomic_DNA"/>
</dbReference>
<evidence type="ECO:0000256" key="1">
    <source>
        <dbReference type="SAM" id="MobiDB-lite"/>
    </source>
</evidence>
<protein>
    <submittedName>
        <fullName evidence="2">Uncharacterized protein</fullName>
    </submittedName>
</protein>
<feature type="region of interest" description="Disordered" evidence="1">
    <location>
        <begin position="13"/>
        <end position="72"/>
    </location>
</feature>
<keyword evidence="3" id="KW-1185">Reference proteome</keyword>
<feature type="compositionally biased region" description="Acidic residues" evidence="1">
    <location>
        <begin position="25"/>
        <end position="45"/>
    </location>
</feature>
<dbReference type="Proteomes" id="UP001215598">
    <property type="component" value="Unassembled WGS sequence"/>
</dbReference>
<organism evidence="2 3">
    <name type="scientific">Mycena metata</name>
    <dbReference type="NCBI Taxonomy" id="1033252"/>
    <lineage>
        <taxon>Eukaryota</taxon>
        <taxon>Fungi</taxon>
        <taxon>Dikarya</taxon>
        <taxon>Basidiomycota</taxon>
        <taxon>Agaricomycotina</taxon>
        <taxon>Agaricomycetes</taxon>
        <taxon>Agaricomycetidae</taxon>
        <taxon>Agaricales</taxon>
        <taxon>Marasmiineae</taxon>
        <taxon>Mycenaceae</taxon>
        <taxon>Mycena</taxon>
    </lineage>
</organism>
<gene>
    <name evidence="2" type="ORF">B0H16DRAFT_1480429</name>
</gene>
<evidence type="ECO:0000313" key="3">
    <source>
        <dbReference type="Proteomes" id="UP001215598"/>
    </source>
</evidence>
<feature type="compositionally biased region" description="Acidic residues" evidence="1">
    <location>
        <begin position="54"/>
        <end position="68"/>
    </location>
</feature>